<proteinExistence type="predicted"/>
<feature type="region of interest" description="Disordered" evidence="1">
    <location>
        <begin position="24"/>
        <end position="74"/>
    </location>
</feature>
<evidence type="ECO:0000313" key="3">
    <source>
        <dbReference type="EMBL" id="RUS65474.1"/>
    </source>
</evidence>
<dbReference type="PROSITE" id="PS51257">
    <property type="entry name" value="PROKAR_LIPOPROTEIN"/>
    <property type="match status" value="1"/>
</dbReference>
<feature type="compositionally biased region" description="Low complexity" evidence="1">
    <location>
        <begin position="25"/>
        <end position="72"/>
    </location>
</feature>
<keyword evidence="4" id="KW-1185">Reference proteome</keyword>
<comment type="caution">
    <text evidence="3">The sequence shown here is derived from an EMBL/GenBank/DDBJ whole genome shotgun (WGS) entry which is preliminary data.</text>
</comment>
<dbReference type="Proteomes" id="UP000286947">
    <property type="component" value="Unassembled WGS sequence"/>
</dbReference>
<dbReference type="EMBL" id="PQSP01000012">
    <property type="protein sequence ID" value="RUS65474.1"/>
    <property type="molecule type" value="Genomic_DNA"/>
</dbReference>
<keyword evidence="2" id="KW-0732">Signal</keyword>
<gene>
    <name evidence="3" type="ORF">CUZ56_02931</name>
</gene>
<evidence type="ECO:0000313" key="4">
    <source>
        <dbReference type="Proteomes" id="UP000286947"/>
    </source>
</evidence>
<evidence type="ECO:0008006" key="5">
    <source>
        <dbReference type="Google" id="ProtNLM"/>
    </source>
</evidence>
<reference evidence="3 4" key="1">
    <citation type="submission" date="2018-01" db="EMBL/GenBank/DDBJ databases">
        <title>Saezia sanguinis gen. nov., sp. nov., in the order Burkholderiales isolated from human blood.</title>
        <authorList>
            <person name="Medina-Pascual M.J."/>
            <person name="Valdezate S."/>
            <person name="Monzon S."/>
            <person name="Cuesta I."/>
            <person name="Carrasco G."/>
            <person name="Villalon P."/>
            <person name="Saez-Nieto J.A."/>
        </authorList>
    </citation>
    <scope>NUCLEOTIDE SEQUENCE [LARGE SCALE GENOMIC DNA]</scope>
    <source>
        <strain evidence="3 4">CNM695-12</strain>
    </source>
</reference>
<dbReference type="OrthoDB" id="8667299at2"/>
<dbReference type="AlphaFoldDB" id="A0A433S9Y1"/>
<feature type="chain" id="PRO_5019336554" description="Glutaconyl-CoA decarboxylase subunit gamma" evidence="2">
    <location>
        <begin position="18"/>
        <end position="145"/>
    </location>
</feature>
<evidence type="ECO:0000256" key="1">
    <source>
        <dbReference type="SAM" id="MobiDB-lite"/>
    </source>
</evidence>
<feature type="signal peptide" evidence="2">
    <location>
        <begin position="1"/>
        <end position="17"/>
    </location>
</feature>
<evidence type="ECO:0000256" key="2">
    <source>
        <dbReference type="SAM" id="SignalP"/>
    </source>
</evidence>
<accession>A0A433S9Y1</accession>
<organism evidence="3 4">
    <name type="scientific">Saezia sanguinis</name>
    <dbReference type="NCBI Taxonomy" id="1965230"/>
    <lineage>
        <taxon>Bacteria</taxon>
        <taxon>Pseudomonadati</taxon>
        <taxon>Pseudomonadota</taxon>
        <taxon>Betaproteobacteria</taxon>
        <taxon>Burkholderiales</taxon>
        <taxon>Saeziaceae</taxon>
        <taxon>Saezia</taxon>
    </lineage>
</organism>
<dbReference type="RefSeq" id="WP_126981087.1">
    <property type="nucleotide sequence ID" value="NZ_PQSP01000012.1"/>
</dbReference>
<sequence precursor="true">MKIKLLFLSILAAFALAACDNKSDSSTTAATSTPAPAAAPAEPAAAPAEPAAPAAEPAAPAEEPAAEPAATADSTGVAECDEYLEKVLACYEQHIPAGQREAMVSGLDQVKAGWAQIEDKSALAEACKQAMDAAKQQFGAMGCSF</sequence>
<protein>
    <recommendedName>
        <fullName evidence="5">Glutaconyl-CoA decarboxylase subunit gamma</fullName>
    </recommendedName>
</protein>
<name>A0A433S9Y1_9BURK</name>